<keyword evidence="6 8" id="KW-0326">Glycosidase</keyword>
<feature type="domain" description="Beta galactosidase small chain/" evidence="9">
    <location>
        <begin position="720"/>
        <end position="996"/>
    </location>
</feature>
<evidence type="ECO:0000313" key="10">
    <source>
        <dbReference type="EMBL" id="MFD1889204.1"/>
    </source>
</evidence>
<dbReference type="InterPro" id="IPR023230">
    <property type="entry name" value="Glyco_hydro_2_CS"/>
</dbReference>
<evidence type="ECO:0000256" key="2">
    <source>
        <dbReference type="ARBA" id="ARBA00007401"/>
    </source>
</evidence>
<dbReference type="InterPro" id="IPR017853">
    <property type="entry name" value="GH"/>
</dbReference>
<evidence type="ECO:0000256" key="8">
    <source>
        <dbReference type="RuleBase" id="RU361154"/>
    </source>
</evidence>
<dbReference type="Gene3D" id="2.60.120.260">
    <property type="entry name" value="Galactose-binding domain-like"/>
    <property type="match status" value="1"/>
</dbReference>
<sequence length="999" mass="111216">MNFDPRRLSDPTDFAENRMAAHSDHLWFATPEEASSGRSSFVGSLNGLWKFHHALNPGATLPGFEQPDLDDSGWQDIRVPAHIQLQGHGRAQYTNVQYPWDGHEQLEPGQAPTRHNPVASYRTRFVLDQPLAPGEQLSVVFHGAESALALWLNGAWVGYACDSFTPSKFDLTPHLREGENVLAAQVFTWCAASWIEDQDFFRFSGIFRDVELRRRPAVHVEDLRVRSELSPDLARARVVLQTQLTGRGSIRAQLEGVGELTAQPDGSLVIDVEDPRLWSPEQPHLYPLRIEVLDADGTTTEHLLQQVGIRRFAIEDGVLRLNGQRVVFRGVNRHDFGLQGRVISREQTEADIVLMKQNNINAVRTSHYPNNSCFYELCDRYGLMVIDEMNLEAHGLWDRLLREGLDDEQAVPGSLPQWREALLDRAESLVQRDKNHPSVVIWSVGNESYGGTNLLAVADRFRELDDRPVHYEGVHHDPRLPQTTDIASQMYTPAADVEAYLREHRDKPFILCEYAHAMGNSFGAVDKYLDLAEREELFQGGFIWDFADQAVLLPDGQGGSFLGYGGDSEEAPHDGDFCGNGIVFADRSPSPKLAEVKALYAALRIDVEADGFTVTNRYLQTPSSAFDCLVTTLREGHDVASTTVATDVAPGSTAHHPLPPLPTEPGEYAVTVCFRLREATDWAPAGHEVAFGQGVFRVGECPAPAVLPAPEVVRGIHNIGVRGRHFEALFSSLHGGLVSYRWSGQEMLRGMPRPNFWHAPTSNERGWQMGFENAVWQGASQHALPLPGPENPELSTDAAGVTLRYSYRLPTSPESSCTLTYRVTGEGRVEVLLECAPDASLPDMPEFGLLLCTRPEFSRLDWYGEGPDESHVDRRSGVRLGLWQGDVATQLTPYLRPQEAGNHTGVRWASVTDRTGRGLRLDCTAEGGMEFSALPWTPAEVENAAHHHELPRSRRTVLRPALRRRGIGGDDSWQARTHPEHLLPRGERLAFRLSFTGIG</sequence>
<dbReference type="SUPFAM" id="SSF49303">
    <property type="entry name" value="beta-Galactosidase/glucuronidase domain"/>
    <property type="match status" value="2"/>
</dbReference>
<dbReference type="Pfam" id="PF02836">
    <property type="entry name" value="Glyco_hydro_2_C"/>
    <property type="match status" value="1"/>
</dbReference>
<dbReference type="InterPro" id="IPR004199">
    <property type="entry name" value="B-gal_small/dom_5"/>
</dbReference>
<accession>A0ABW4RU41</accession>
<dbReference type="PANTHER" id="PTHR46323">
    <property type="entry name" value="BETA-GALACTOSIDASE"/>
    <property type="match status" value="1"/>
</dbReference>
<dbReference type="SUPFAM" id="SSF74650">
    <property type="entry name" value="Galactose mutarotase-like"/>
    <property type="match status" value="1"/>
</dbReference>
<dbReference type="InterPro" id="IPR006104">
    <property type="entry name" value="Glyco_hydro_2_N"/>
</dbReference>
<dbReference type="Pfam" id="PF02929">
    <property type="entry name" value="Bgal_small_N"/>
    <property type="match status" value="1"/>
</dbReference>
<dbReference type="Gene3D" id="3.20.20.80">
    <property type="entry name" value="Glycosidases"/>
    <property type="match status" value="1"/>
</dbReference>
<dbReference type="Pfam" id="PF16353">
    <property type="entry name" value="LacZ_4"/>
    <property type="match status" value="1"/>
</dbReference>
<name>A0ABW4RU41_9ACTN</name>
<dbReference type="SUPFAM" id="SSF49785">
    <property type="entry name" value="Galactose-binding domain-like"/>
    <property type="match status" value="1"/>
</dbReference>
<dbReference type="InterPro" id="IPR006101">
    <property type="entry name" value="Glyco_hydro_2"/>
</dbReference>
<keyword evidence="11" id="KW-1185">Reference proteome</keyword>
<comment type="catalytic activity">
    <reaction evidence="1 8">
        <text>Hydrolysis of terminal non-reducing beta-D-galactose residues in beta-D-galactosides.</text>
        <dbReference type="EC" id="3.2.1.23"/>
    </reaction>
</comment>
<dbReference type="Proteomes" id="UP001597326">
    <property type="component" value="Unassembled WGS sequence"/>
</dbReference>
<dbReference type="RefSeq" id="WP_343872191.1">
    <property type="nucleotide sequence ID" value="NZ_BAAAIX010000007.1"/>
</dbReference>
<dbReference type="InterPro" id="IPR023232">
    <property type="entry name" value="Glyco_hydro_2_AS"/>
</dbReference>
<dbReference type="SUPFAM" id="SSF51445">
    <property type="entry name" value="(Trans)glycosidases"/>
    <property type="match status" value="1"/>
</dbReference>
<dbReference type="InterPro" id="IPR036156">
    <property type="entry name" value="Beta-gal/glucu_dom_sf"/>
</dbReference>
<reference evidence="11" key="1">
    <citation type="journal article" date="2019" name="Int. J. Syst. Evol. Microbiol.">
        <title>The Global Catalogue of Microorganisms (GCM) 10K type strain sequencing project: providing services to taxonomists for standard genome sequencing and annotation.</title>
        <authorList>
            <consortium name="The Broad Institute Genomics Platform"/>
            <consortium name="The Broad Institute Genome Sequencing Center for Infectious Disease"/>
            <person name="Wu L."/>
            <person name="Ma J."/>
        </authorList>
    </citation>
    <scope>NUCLEOTIDE SEQUENCE [LARGE SCALE GENOMIC DNA]</scope>
    <source>
        <strain evidence="11">CAIM 431</strain>
    </source>
</reference>
<keyword evidence="5 8" id="KW-0378">Hydrolase</keyword>
<gene>
    <name evidence="10" type="ORF">ACFSCS_03255</name>
</gene>
<organism evidence="10 11">
    <name type="scientific">Luteococcus peritonei</name>
    <dbReference type="NCBI Taxonomy" id="88874"/>
    <lineage>
        <taxon>Bacteria</taxon>
        <taxon>Bacillati</taxon>
        <taxon>Actinomycetota</taxon>
        <taxon>Actinomycetes</taxon>
        <taxon>Propionibacteriales</taxon>
        <taxon>Propionibacteriaceae</taxon>
        <taxon>Luteococcus</taxon>
    </lineage>
</organism>
<dbReference type="InterPro" id="IPR006103">
    <property type="entry name" value="Glyco_hydro_2_cat"/>
</dbReference>
<dbReference type="InterPro" id="IPR050347">
    <property type="entry name" value="Bact_Beta-galactosidase"/>
</dbReference>
<evidence type="ECO:0000256" key="3">
    <source>
        <dbReference type="ARBA" id="ARBA00012756"/>
    </source>
</evidence>
<dbReference type="InterPro" id="IPR008979">
    <property type="entry name" value="Galactose-bd-like_sf"/>
</dbReference>
<dbReference type="GO" id="GO:0016787">
    <property type="term" value="F:hydrolase activity"/>
    <property type="evidence" value="ECO:0007669"/>
    <property type="project" value="UniProtKB-KW"/>
</dbReference>
<evidence type="ECO:0000256" key="5">
    <source>
        <dbReference type="ARBA" id="ARBA00022801"/>
    </source>
</evidence>
<evidence type="ECO:0000313" key="11">
    <source>
        <dbReference type="Proteomes" id="UP001597326"/>
    </source>
</evidence>
<dbReference type="EC" id="3.2.1.23" evidence="3 8"/>
<comment type="similarity">
    <text evidence="2 8">Belongs to the glycosyl hydrolase 2 family.</text>
</comment>
<dbReference type="Pfam" id="PF00703">
    <property type="entry name" value="Glyco_hydro_2"/>
    <property type="match status" value="1"/>
</dbReference>
<dbReference type="Gene3D" id="2.60.40.10">
    <property type="entry name" value="Immunoglobulins"/>
    <property type="match status" value="2"/>
</dbReference>
<dbReference type="InterPro" id="IPR006102">
    <property type="entry name" value="Ig-like_GH2"/>
</dbReference>
<dbReference type="InterPro" id="IPR032312">
    <property type="entry name" value="LacZ_4"/>
</dbReference>
<dbReference type="PANTHER" id="PTHR46323:SF2">
    <property type="entry name" value="BETA-GALACTOSIDASE"/>
    <property type="match status" value="1"/>
</dbReference>
<evidence type="ECO:0000256" key="4">
    <source>
        <dbReference type="ARBA" id="ARBA00013303"/>
    </source>
</evidence>
<dbReference type="InterPro" id="IPR014718">
    <property type="entry name" value="GH-type_carb-bd"/>
</dbReference>
<evidence type="ECO:0000256" key="1">
    <source>
        <dbReference type="ARBA" id="ARBA00001412"/>
    </source>
</evidence>
<evidence type="ECO:0000256" key="7">
    <source>
        <dbReference type="ARBA" id="ARBA00032230"/>
    </source>
</evidence>
<dbReference type="Pfam" id="PF02837">
    <property type="entry name" value="Glyco_hydro_2_N"/>
    <property type="match status" value="1"/>
</dbReference>
<dbReference type="PRINTS" id="PR00132">
    <property type="entry name" value="GLHYDRLASE2"/>
</dbReference>
<dbReference type="PROSITE" id="PS00719">
    <property type="entry name" value="GLYCOSYL_HYDROL_F2_1"/>
    <property type="match status" value="1"/>
</dbReference>
<dbReference type="InterPro" id="IPR011013">
    <property type="entry name" value="Gal_mutarotase_sf_dom"/>
</dbReference>
<evidence type="ECO:0000259" key="9">
    <source>
        <dbReference type="SMART" id="SM01038"/>
    </source>
</evidence>
<dbReference type="SMART" id="SM01038">
    <property type="entry name" value="Bgal_small_N"/>
    <property type="match status" value="1"/>
</dbReference>
<evidence type="ECO:0000256" key="6">
    <source>
        <dbReference type="ARBA" id="ARBA00023295"/>
    </source>
</evidence>
<dbReference type="EMBL" id="JBHUFZ010000008">
    <property type="protein sequence ID" value="MFD1889204.1"/>
    <property type="molecule type" value="Genomic_DNA"/>
</dbReference>
<dbReference type="PROSITE" id="PS00608">
    <property type="entry name" value="GLYCOSYL_HYDROL_F2_2"/>
    <property type="match status" value="1"/>
</dbReference>
<protein>
    <recommendedName>
        <fullName evidence="4 8">Beta-galactosidase</fullName>
        <ecNumber evidence="3 8">3.2.1.23</ecNumber>
    </recommendedName>
    <alternativeName>
        <fullName evidence="7 8">Lactase</fullName>
    </alternativeName>
</protein>
<dbReference type="Gene3D" id="2.70.98.10">
    <property type="match status" value="1"/>
</dbReference>
<proteinExistence type="inferred from homology"/>
<dbReference type="InterPro" id="IPR013783">
    <property type="entry name" value="Ig-like_fold"/>
</dbReference>
<comment type="caution">
    <text evidence="10">The sequence shown here is derived from an EMBL/GenBank/DDBJ whole genome shotgun (WGS) entry which is preliminary data.</text>
</comment>